<dbReference type="EMBL" id="FNHZ01000002">
    <property type="protein sequence ID" value="SDM78768.1"/>
    <property type="molecule type" value="Genomic_DNA"/>
</dbReference>
<name>A0A1G9W2K8_9FIRM</name>
<evidence type="ECO:0000259" key="2">
    <source>
        <dbReference type="Pfam" id="PF03008"/>
    </source>
</evidence>
<proteinExistence type="predicted"/>
<evidence type="ECO:0000313" key="3">
    <source>
        <dbReference type="EMBL" id="SDM78768.1"/>
    </source>
</evidence>
<feature type="domain" description="ATPase" evidence="1">
    <location>
        <begin position="5"/>
        <end position="221"/>
    </location>
</feature>
<dbReference type="InterPro" id="IPR011579">
    <property type="entry name" value="ATPase_dom"/>
</dbReference>
<protein>
    <recommendedName>
        <fullName evidence="5">ATPase</fullName>
    </recommendedName>
</protein>
<dbReference type="OrthoDB" id="9813134at2"/>
<dbReference type="GO" id="GO:0005524">
    <property type="term" value="F:ATP binding"/>
    <property type="evidence" value="ECO:0007669"/>
    <property type="project" value="InterPro"/>
</dbReference>
<evidence type="ECO:0000259" key="1">
    <source>
        <dbReference type="Pfam" id="PF01637"/>
    </source>
</evidence>
<dbReference type="Proteomes" id="UP000187651">
    <property type="component" value="Unassembled WGS sequence"/>
</dbReference>
<sequence>MLLGRSTELSKLNDGYTCNESTLTICYGRTNIGKTSLMREFIKDKDAFYYLACQASEEEQIRLLRKEMIESNLISKSEDMEIDFDKEKEKLKLPKKDMYSEYAHLLNNVTKLSGDTKLVIIEEFQNIVKSNKDFMAVINAMVSGKLFDDKVCIILTSSSISWVENSMVKAIGENANAISAFLKLKELDFVDIVRMFPKHSVLDDLAIYAITGGVPGYLAELSDKLSLEENIIENVLKPGKLLYNEGANYIKEELRETSLYNTILYCVANGENKLNELHMHTGFGRDKISVYLKNLIEREVVEKVFSYDIAGKEHTRKGLYNIKSGYTKFWFKYIYANESRLSKLGAKEFYDKYIAPTIYEFAGEAFVTVGTEFIELLDSMGKLEIKINSRSRWWGKDGNIDIIASDAAGKFLVGKCNWSDEAFSMEEYNNLLENVSQAEINADYIYLFAKEGFSEEINQLSRQNPNIKLISLNDF</sequence>
<dbReference type="PANTHER" id="PTHR34704">
    <property type="entry name" value="ATPASE"/>
    <property type="match status" value="1"/>
</dbReference>
<evidence type="ECO:0000313" key="4">
    <source>
        <dbReference type="Proteomes" id="UP000187651"/>
    </source>
</evidence>
<dbReference type="AlphaFoldDB" id="A0A1G9W2K8"/>
<feature type="domain" description="DUF234" evidence="2">
    <location>
        <begin position="330"/>
        <end position="420"/>
    </location>
</feature>
<dbReference type="InterPro" id="IPR027417">
    <property type="entry name" value="P-loop_NTPase"/>
</dbReference>
<dbReference type="PANTHER" id="PTHR34704:SF1">
    <property type="entry name" value="ATPASE"/>
    <property type="match status" value="1"/>
</dbReference>
<dbReference type="Pfam" id="PF01637">
    <property type="entry name" value="ATPase_2"/>
    <property type="match status" value="1"/>
</dbReference>
<evidence type="ECO:0008006" key="5">
    <source>
        <dbReference type="Google" id="ProtNLM"/>
    </source>
</evidence>
<keyword evidence="4" id="KW-1185">Reference proteome</keyword>
<dbReference type="SUPFAM" id="SSF52540">
    <property type="entry name" value="P-loop containing nucleoside triphosphate hydrolases"/>
    <property type="match status" value="1"/>
</dbReference>
<dbReference type="Pfam" id="PF03008">
    <property type="entry name" value="DUF234"/>
    <property type="match status" value="1"/>
</dbReference>
<reference evidence="4" key="1">
    <citation type="submission" date="2016-10" db="EMBL/GenBank/DDBJ databases">
        <authorList>
            <person name="Varghese N."/>
            <person name="Submissions S."/>
        </authorList>
    </citation>
    <scope>NUCLEOTIDE SEQUENCE [LARGE SCALE GENOMIC DNA]</scope>
    <source>
        <strain evidence="4">M83</strain>
    </source>
</reference>
<organism evidence="3 4">
    <name type="scientific">Lachnospira pectinoschiza</name>
    <dbReference type="NCBI Taxonomy" id="28052"/>
    <lineage>
        <taxon>Bacteria</taxon>
        <taxon>Bacillati</taxon>
        <taxon>Bacillota</taxon>
        <taxon>Clostridia</taxon>
        <taxon>Lachnospirales</taxon>
        <taxon>Lachnospiraceae</taxon>
        <taxon>Lachnospira</taxon>
    </lineage>
</organism>
<dbReference type="RefSeq" id="WP_074521339.1">
    <property type="nucleotide sequence ID" value="NZ_FNHZ01000002.1"/>
</dbReference>
<accession>A0A1G9W2K8</accession>
<gene>
    <name evidence="3" type="ORF">SAMN05216544_1168</name>
</gene>
<dbReference type="InterPro" id="IPR004256">
    <property type="entry name" value="DUF234"/>
</dbReference>
<dbReference type="Gene3D" id="3.40.50.300">
    <property type="entry name" value="P-loop containing nucleotide triphosphate hydrolases"/>
    <property type="match status" value="1"/>
</dbReference>